<dbReference type="Proteomes" id="UP000305109">
    <property type="component" value="Unassembled WGS sequence"/>
</dbReference>
<gene>
    <name evidence="3" type="ORF">FCG67_04700</name>
</gene>
<evidence type="ECO:0000256" key="1">
    <source>
        <dbReference type="SAM" id="MobiDB-lite"/>
    </source>
</evidence>
<dbReference type="RefSeq" id="WP_136907578.1">
    <property type="nucleotide sequence ID" value="NZ_SUMD01000002.1"/>
</dbReference>
<comment type="caution">
    <text evidence="3">The sequence shown here is derived from an EMBL/GenBank/DDBJ whole genome shotgun (WGS) entry which is preliminary data.</text>
</comment>
<sequence>MTASRTFLRRIGWGASGLMMVAAAVGMSVPSASAATSPDGRLSLDVFPPPGGYVVGVRADITVEGVGGSMFPVLPQSWVTLSDNGTCVYSFWPGQAPSGFSYLSWVPTTAGTHTISITHYGTTVSETVTVNPAPDGTPVPTQETPGCSNVGSIDTGSLGS</sequence>
<evidence type="ECO:0000313" key="3">
    <source>
        <dbReference type="EMBL" id="TJZ80181.1"/>
    </source>
</evidence>
<protein>
    <recommendedName>
        <fullName evidence="5">Ig-like domain repeat protein</fullName>
    </recommendedName>
</protein>
<accession>A0ABY2RP35</accession>
<evidence type="ECO:0008006" key="5">
    <source>
        <dbReference type="Google" id="ProtNLM"/>
    </source>
</evidence>
<proteinExistence type="predicted"/>
<evidence type="ECO:0000256" key="2">
    <source>
        <dbReference type="SAM" id="SignalP"/>
    </source>
</evidence>
<reference evidence="3 4" key="1">
    <citation type="submission" date="2019-04" db="EMBL/GenBank/DDBJ databases">
        <title>Rhodococcus oryzae sp. nov., a novel actinomycete isolated from rhizosphere soil of rice (Oryza sativa L.).</title>
        <authorList>
            <person name="Li C."/>
        </authorList>
    </citation>
    <scope>NUCLEOTIDE SEQUENCE [LARGE SCALE GENOMIC DNA]</scope>
    <source>
        <strain evidence="3 4">NEAU-CX67</strain>
    </source>
</reference>
<dbReference type="EMBL" id="SUMD01000002">
    <property type="protein sequence ID" value="TJZ80181.1"/>
    <property type="molecule type" value="Genomic_DNA"/>
</dbReference>
<name>A0ABY2RP35_9NOCA</name>
<keyword evidence="4" id="KW-1185">Reference proteome</keyword>
<keyword evidence="2" id="KW-0732">Signal</keyword>
<feature type="region of interest" description="Disordered" evidence="1">
    <location>
        <begin position="133"/>
        <end position="160"/>
    </location>
</feature>
<feature type="chain" id="PRO_5045424783" description="Ig-like domain repeat protein" evidence="2">
    <location>
        <begin position="35"/>
        <end position="160"/>
    </location>
</feature>
<organism evidence="3 4">
    <name type="scientific">Rhodococcus oryzae</name>
    <dbReference type="NCBI Taxonomy" id="2571143"/>
    <lineage>
        <taxon>Bacteria</taxon>
        <taxon>Bacillati</taxon>
        <taxon>Actinomycetota</taxon>
        <taxon>Actinomycetes</taxon>
        <taxon>Mycobacteriales</taxon>
        <taxon>Nocardiaceae</taxon>
        <taxon>Rhodococcus</taxon>
    </lineage>
</organism>
<feature type="signal peptide" evidence="2">
    <location>
        <begin position="1"/>
        <end position="34"/>
    </location>
</feature>
<feature type="compositionally biased region" description="Polar residues" evidence="1">
    <location>
        <begin position="139"/>
        <end position="160"/>
    </location>
</feature>
<evidence type="ECO:0000313" key="4">
    <source>
        <dbReference type="Proteomes" id="UP000305109"/>
    </source>
</evidence>